<organism evidence="1 2">
    <name type="scientific">Halobellus rarus</name>
    <dbReference type="NCBI Taxonomy" id="1126237"/>
    <lineage>
        <taxon>Archaea</taxon>
        <taxon>Methanobacteriati</taxon>
        <taxon>Methanobacteriota</taxon>
        <taxon>Stenosarchaea group</taxon>
        <taxon>Halobacteria</taxon>
        <taxon>Halobacteriales</taxon>
        <taxon>Haloferacaceae</taxon>
        <taxon>Halobellus</taxon>
    </lineage>
</organism>
<comment type="caution">
    <text evidence="1">The sequence shown here is derived from an EMBL/GenBank/DDBJ whole genome shotgun (WGS) entry which is preliminary data.</text>
</comment>
<accession>A0ABD6CTI3</accession>
<sequence length="251" mass="29275">MRSDFEIYHMDISGVISSLRLAQSVIPEQESTSERRRKIFASVAGQKISFTPEVGEEIDLQLRNCAFDDDEKLTYLTVSVNDPNRPTDLFQLETDMRYHYLQIYMKRATELGNPLVKGMNFVELGPEDFKVELKVESTDPPTLQLAFERIEKVLAQVHTEYHQFLRSMYERYKDEFEVTQEFENGQMRYTAESDMDKREMIPQPGEDDFEIWTMEGDVEMHDRITISHYAYDYVKYAVGAEAGGDSYFALS</sequence>
<dbReference type="EMBL" id="JBHUDK010000015">
    <property type="protein sequence ID" value="MFD1600397.1"/>
    <property type="molecule type" value="Genomic_DNA"/>
</dbReference>
<gene>
    <name evidence="1" type="ORF">ACFSBX_15735</name>
</gene>
<reference evidence="1 2" key="1">
    <citation type="journal article" date="2019" name="Int. J. Syst. Evol. Microbiol.">
        <title>The Global Catalogue of Microorganisms (GCM) 10K type strain sequencing project: providing services to taxonomists for standard genome sequencing and annotation.</title>
        <authorList>
            <consortium name="The Broad Institute Genomics Platform"/>
            <consortium name="The Broad Institute Genome Sequencing Center for Infectious Disease"/>
            <person name="Wu L."/>
            <person name="Ma J."/>
        </authorList>
    </citation>
    <scope>NUCLEOTIDE SEQUENCE [LARGE SCALE GENOMIC DNA]</scope>
    <source>
        <strain evidence="1 2">CGMCC 1.12121</strain>
    </source>
</reference>
<protein>
    <recommendedName>
        <fullName evidence="3">DUF2357 domain-containing protein</fullName>
    </recommendedName>
</protein>
<dbReference type="RefSeq" id="WP_256422140.1">
    <property type="nucleotide sequence ID" value="NZ_JANHDI010000011.1"/>
</dbReference>
<dbReference type="Proteomes" id="UP001597085">
    <property type="component" value="Unassembled WGS sequence"/>
</dbReference>
<name>A0ABD6CTI3_9EURY</name>
<evidence type="ECO:0000313" key="2">
    <source>
        <dbReference type="Proteomes" id="UP001597085"/>
    </source>
</evidence>
<proteinExistence type="predicted"/>
<evidence type="ECO:0008006" key="3">
    <source>
        <dbReference type="Google" id="ProtNLM"/>
    </source>
</evidence>
<keyword evidence="2" id="KW-1185">Reference proteome</keyword>
<evidence type="ECO:0000313" key="1">
    <source>
        <dbReference type="EMBL" id="MFD1600397.1"/>
    </source>
</evidence>
<dbReference type="AlphaFoldDB" id="A0ABD6CTI3"/>